<organism evidence="14 15">
    <name type="scientific">Zingiber officinale</name>
    <name type="common">Ginger</name>
    <name type="synonym">Amomum zingiber</name>
    <dbReference type="NCBI Taxonomy" id="94328"/>
    <lineage>
        <taxon>Eukaryota</taxon>
        <taxon>Viridiplantae</taxon>
        <taxon>Streptophyta</taxon>
        <taxon>Embryophyta</taxon>
        <taxon>Tracheophyta</taxon>
        <taxon>Spermatophyta</taxon>
        <taxon>Magnoliopsida</taxon>
        <taxon>Liliopsida</taxon>
        <taxon>Zingiberales</taxon>
        <taxon>Zingiberaceae</taxon>
        <taxon>Zingiber</taxon>
    </lineage>
</organism>
<comment type="catalytic activity">
    <reaction evidence="11">
        <text>L-seryl-[protein] + ATP = O-phospho-L-seryl-[protein] + ADP + H(+)</text>
        <dbReference type="Rhea" id="RHEA:17989"/>
        <dbReference type="Rhea" id="RHEA-COMP:9863"/>
        <dbReference type="Rhea" id="RHEA-COMP:11604"/>
        <dbReference type="ChEBI" id="CHEBI:15378"/>
        <dbReference type="ChEBI" id="CHEBI:29999"/>
        <dbReference type="ChEBI" id="CHEBI:30616"/>
        <dbReference type="ChEBI" id="CHEBI:83421"/>
        <dbReference type="ChEBI" id="CHEBI:456216"/>
        <dbReference type="EC" id="2.7.11.1"/>
    </reaction>
</comment>
<evidence type="ECO:0000256" key="9">
    <source>
        <dbReference type="ARBA" id="ARBA00023136"/>
    </source>
</evidence>
<proteinExistence type="predicted"/>
<dbReference type="GO" id="GO:0005886">
    <property type="term" value="C:plasma membrane"/>
    <property type="evidence" value="ECO:0007669"/>
    <property type="project" value="UniProtKB-SubCell"/>
</dbReference>
<dbReference type="GO" id="GO:0004674">
    <property type="term" value="F:protein serine/threonine kinase activity"/>
    <property type="evidence" value="ECO:0007669"/>
    <property type="project" value="UniProtKB-KW"/>
</dbReference>
<dbReference type="PANTHER" id="PTHR47982">
    <property type="entry name" value="PROLINE-RICH RECEPTOR-LIKE PROTEIN KINASE PERK4"/>
    <property type="match status" value="1"/>
</dbReference>
<dbReference type="SUPFAM" id="SSF56112">
    <property type="entry name" value="Protein kinase-like (PK-like)"/>
    <property type="match status" value="1"/>
</dbReference>
<keyword evidence="4" id="KW-0808">Transferase</keyword>
<sequence>MSERARGDLKKSDRSCIIEKRDAQRSKVKGKICGCPSNSTEEASNLRYLTPLSPLLYSPHSRHPLSLSIYLYIYISYFFEFVPAVELFRHFVRKICNRICLGLFGKGAKSRGARNRTLCATLHSRYVNLACQLVLQDIAIPPVVDHDIKSANILLGHSMVARACEWTAEKMSRTLAAALGGAAGAMTVLGLTVMFVYYCFLRNRSISKTSETNSSDSSIQAGQNIETAELHGTQCFTLEELNLATKNFDDINLIGYGLFGQVHKGLLQNGILVAIERRSSSPSPQFIEEVHYRSSICHRNLVSLLGYCQENDMQMLIYEYIPNGSVSTRLYGSIQSSSGKLEFKHRLSIALGAAKAGMVHLHSLNPPLIHMNFSTVKVLVGEDLTPKVADAGVRSLLNRVDGAASCSRMSEDDPFLDPEVYESGRFSVKSDVYSFGVFLLELVTGRDAASDKSIIHQAQNYQDGSDISIPIDSRMGSNFSPEGMSSFVRLIAWCLNSQSEERPSMRFIELELCRIHEKELSLTTIMGEGTTTVTLGSQLFTS</sequence>
<evidence type="ECO:0000259" key="13">
    <source>
        <dbReference type="PROSITE" id="PS50011"/>
    </source>
</evidence>
<dbReference type="InterPro" id="IPR000719">
    <property type="entry name" value="Prot_kinase_dom"/>
</dbReference>
<dbReference type="EMBL" id="JACMSC010000016">
    <property type="protein sequence ID" value="KAG6483785.1"/>
    <property type="molecule type" value="Genomic_DNA"/>
</dbReference>
<dbReference type="Proteomes" id="UP000734854">
    <property type="component" value="Unassembled WGS sequence"/>
</dbReference>
<keyword evidence="6" id="KW-0547">Nucleotide-binding</keyword>
<evidence type="ECO:0000256" key="10">
    <source>
        <dbReference type="ARBA" id="ARBA00047899"/>
    </source>
</evidence>
<gene>
    <name evidence="14" type="ORF">ZIOFF_060447</name>
</gene>
<evidence type="ECO:0000256" key="8">
    <source>
        <dbReference type="ARBA" id="ARBA00022989"/>
    </source>
</evidence>
<evidence type="ECO:0000256" key="6">
    <source>
        <dbReference type="ARBA" id="ARBA00022741"/>
    </source>
</evidence>
<feature type="domain" description="Protein kinase" evidence="13">
    <location>
        <begin position="248"/>
        <end position="519"/>
    </location>
</feature>
<name>A0A8J5FGR5_ZINOF</name>
<keyword evidence="3" id="KW-0418">Kinase</keyword>
<dbReference type="PROSITE" id="PS50011">
    <property type="entry name" value="PROTEIN_KINASE_DOM"/>
    <property type="match status" value="1"/>
</dbReference>
<dbReference type="AlphaFoldDB" id="A0A8J5FGR5"/>
<dbReference type="SMART" id="SM00220">
    <property type="entry name" value="S_TKc"/>
    <property type="match status" value="1"/>
</dbReference>
<keyword evidence="3" id="KW-0723">Serine/threonine-protein kinase</keyword>
<dbReference type="InterPro" id="IPR047117">
    <property type="entry name" value="PERK1-13-like"/>
</dbReference>
<evidence type="ECO:0000313" key="15">
    <source>
        <dbReference type="Proteomes" id="UP000734854"/>
    </source>
</evidence>
<dbReference type="GO" id="GO:0005524">
    <property type="term" value="F:ATP binding"/>
    <property type="evidence" value="ECO:0007669"/>
    <property type="project" value="UniProtKB-KW"/>
</dbReference>
<evidence type="ECO:0000256" key="3">
    <source>
        <dbReference type="ARBA" id="ARBA00022527"/>
    </source>
</evidence>
<keyword evidence="15" id="KW-1185">Reference proteome</keyword>
<keyword evidence="9 12" id="KW-0472">Membrane</keyword>
<dbReference type="PANTHER" id="PTHR47982:SF20">
    <property type="entry name" value="NON-SPECIFIC SERINE_THREONINE PROTEIN KINASE"/>
    <property type="match status" value="1"/>
</dbReference>
<comment type="subcellular location">
    <subcellularLocation>
        <location evidence="1">Cell membrane</location>
        <topology evidence="1">Single-pass membrane protein</topology>
    </subcellularLocation>
</comment>
<evidence type="ECO:0000256" key="7">
    <source>
        <dbReference type="ARBA" id="ARBA00022840"/>
    </source>
</evidence>
<dbReference type="Pfam" id="PF07714">
    <property type="entry name" value="PK_Tyr_Ser-Thr"/>
    <property type="match status" value="1"/>
</dbReference>
<dbReference type="Gene3D" id="3.30.200.20">
    <property type="entry name" value="Phosphorylase Kinase, domain 1"/>
    <property type="match status" value="1"/>
</dbReference>
<evidence type="ECO:0000256" key="5">
    <source>
        <dbReference type="ARBA" id="ARBA00022692"/>
    </source>
</evidence>
<dbReference type="Gene3D" id="1.10.510.10">
    <property type="entry name" value="Transferase(Phosphotransferase) domain 1"/>
    <property type="match status" value="1"/>
</dbReference>
<dbReference type="EC" id="2.7.11.1" evidence="2"/>
<accession>A0A8J5FGR5</accession>
<keyword evidence="8 12" id="KW-1133">Transmembrane helix</keyword>
<dbReference type="InterPro" id="IPR011009">
    <property type="entry name" value="Kinase-like_dom_sf"/>
</dbReference>
<comment type="catalytic activity">
    <reaction evidence="10">
        <text>L-threonyl-[protein] + ATP = O-phospho-L-threonyl-[protein] + ADP + H(+)</text>
        <dbReference type="Rhea" id="RHEA:46608"/>
        <dbReference type="Rhea" id="RHEA-COMP:11060"/>
        <dbReference type="Rhea" id="RHEA-COMP:11605"/>
        <dbReference type="ChEBI" id="CHEBI:15378"/>
        <dbReference type="ChEBI" id="CHEBI:30013"/>
        <dbReference type="ChEBI" id="CHEBI:30616"/>
        <dbReference type="ChEBI" id="CHEBI:61977"/>
        <dbReference type="ChEBI" id="CHEBI:456216"/>
        <dbReference type="EC" id="2.7.11.1"/>
    </reaction>
</comment>
<evidence type="ECO:0000256" key="2">
    <source>
        <dbReference type="ARBA" id="ARBA00012513"/>
    </source>
</evidence>
<protein>
    <recommendedName>
        <fullName evidence="2">non-specific serine/threonine protein kinase</fullName>
        <ecNumber evidence="2">2.7.11.1</ecNumber>
    </recommendedName>
</protein>
<evidence type="ECO:0000256" key="4">
    <source>
        <dbReference type="ARBA" id="ARBA00022679"/>
    </source>
</evidence>
<evidence type="ECO:0000256" key="11">
    <source>
        <dbReference type="ARBA" id="ARBA00048679"/>
    </source>
</evidence>
<evidence type="ECO:0000256" key="12">
    <source>
        <dbReference type="SAM" id="Phobius"/>
    </source>
</evidence>
<evidence type="ECO:0000256" key="1">
    <source>
        <dbReference type="ARBA" id="ARBA00004162"/>
    </source>
</evidence>
<evidence type="ECO:0000313" key="14">
    <source>
        <dbReference type="EMBL" id="KAG6483785.1"/>
    </source>
</evidence>
<feature type="transmembrane region" description="Helical" evidence="12">
    <location>
        <begin position="69"/>
        <end position="88"/>
    </location>
</feature>
<reference evidence="14 15" key="1">
    <citation type="submission" date="2020-08" db="EMBL/GenBank/DDBJ databases">
        <title>Plant Genome Project.</title>
        <authorList>
            <person name="Zhang R.-G."/>
        </authorList>
    </citation>
    <scope>NUCLEOTIDE SEQUENCE [LARGE SCALE GENOMIC DNA]</scope>
    <source>
        <tissue evidence="14">Rhizome</tissue>
    </source>
</reference>
<feature type="transmembrane region" description="Helical" evidence="12">
    <location>
        <begin position="175"/>
        <end position="198"/>
    </location>
</feature>
<dbReference type="InterPro" id="IPR001245">
    <property type="entry name" value="Ser-Thr/Tyr_kinase_cat_dom"/>
</dbReference>
<keyword evidence="7" id="KW-0067">ATP-binding</keyword>
<keyword evidence="5 12" id="KW-0812">Transmembrane</keyword>
<comment type="caution">
    <text evidence="14">The sequence shown here is derived from an EMBL/GenBank/DDBJ whole genome shotgun (WGS) entry which is preliminary data.</text>
</comment>